<evidence type="ECO:0000313" key="8">
    <source>
        <dbReference type="EMBL" id="KAF1840543.1"/>
    </source>
</evidence>
<protein>
    <recommendedName>
        <fullName evidence="7">Rhodopsin domain-containing protein</fullName>
    </recommendedName>
</protein>
<feature type="domain" description="Rhodopsin" evidence="7">
    <location>
        <begin position="15"/>
        <end position="233"/>
    </location>
</feature>
<comment type="similarity">
    <text evidence="5">Belongs to the SAT4 family.</text>
</comment>
<evidence type="ECO:0000256" key="5">
    <source>
        <dbReference type="ARBA" id="ARBA00038359"/>
    </source>
</evidence>
<keyword evidence="3 6" id="KW-1133">Transmembrane helix</keyword>
<feature type="transmembrane region" description="Helical" evidence="6">
    <location>
        <begin position="31"/>
        <end position="51"/>
    </location>
</feature>
<dbReference type="GeneID" id="63855395"/>
<dbReference type="EMBL" id="ML976620">
    <property type="protein sequence ID" value="KAF1840543.1"/>
    <property type="molecule type" value="Genomic_DNA"/>
</dbReference>
<accession>A0A9P4G7M4</accession>
<sequence>MWILTGFCILLTLGRYAIRYRVSLRFYKDDIAHLCALGWLIIFCTITQVMFGPTHIMLRSLELQTPPPPATISQFCRLQTAQGATFYFLHWTVKLAFLLFYRDLFWVSRSFIRAWWCVAIFVLLGLSVAIAGIITQRGPINRMDDPAVCATHNSYQQKARIYICVANVSTDFAVMVLPLSVLRKLRIRKTQKLGLVLVFSVCLLTIALELFRFVRNLTGDDTTNNVLYAVALETVAEVEGKNIIG</sequence>
<dbReference type="PANTHER" id="PTHR33048:SF146">
    <property type="entry name" value="INTEGRAL MEMBRANE PROTEIN"/>
    <property type="match status" value="1"/>
</dbReference>
<proteinExistence type="inferred from homology"/>
<dbReference type="InterPro" id="IPR049326">
    <property type="entry name" value="Rhodopsin_dom_fungi"/>
</dbReference>
<evidence type="ECO:0000313" key="9">
    <source>
        <dbReference type="Proteomes" id="UP000800039"/>
    </source>
</evidence>
<keyword evidence="4 6" id="KW-0472">Membrane</keyword>
<feature type="transmembrane region" description="Helical" evidence="6">
    <location>
        <begin position="193"/>
        <end position="214"/>
    </location>
</feature>
<evidence type="ECO:0000256" key="6">
    <source>
        <dbReference type="SAM" id="Phobius"/>
    </source>
</evidence>
<evidence type="ECO:0000259" key="7">
    <source>
        <dbReference type="Pfam" id="PF20684"/>
    </source>
</evidence>
<evidence type="ECO:0000256" key="2">
    <source>
        <dbReference type="ARBA" id="ARBA00022692"/>
    </source>
</evidence>
<organism evidence="8 9">
    <name type="scientific">Cucurbitaria berberidis CBS 394.84</name>
    <dbReference type="NCBI Taxonomy" id="1168544"/>
    <lineage>
        <taxon>Eukaryota</taxon>
        <taxon>Fungi</taxon>
        <taxon>Dikarya</taxon>
        <taxon>Ascomycota</taxon>
        <taxon>Pezizomycotina</taxon>
        <taxon>Dothideomycetes</taxon>
        <taxon>Pleosporomycetidae</taxon>
        <taxon>Pleosporales</taxon>
        <taxon>Pleosporineae</taxon>
        <taxon>Cucurbitariaceae</taxon>
        <taxon>Cucurbitaria</taxon>
    </lineage>
</organism>
<dbReference type="PANTHER" id="PTHR33048">
    <property type="entry name" value="PTH11-LIKE INTEGRAL MEMBRANE PROTEIN (AFU_ORTHOLOGUE AFUA_5G11245)"/>
    <property type="match status" value="1"/>
</dbReference>
<dbReference type="OrthoDB" id="3770469at2759"/>
<dbReference type="Proteomes" id="UP000800039">
    <property type="component" value="Unassembled WGS sequence"/>
</dbReference>
<reference evidence="8" key="1">
    <citation type="submission" date="2020-01" db="EMBL/GenBank/DDBJ databases">
        <authorList>
            <consortium name="DOE Joint Genome Institute"/>
            <person name="Haridas S."/>
            <person name="Albert R."/>
            <person name="Binder M."/>
            <person name="Bloem J."/>
            <person name="Labutti K."/>
            <person name="Salamov A."/>
            <person name="Andreopoulos B."/>
            <person name="Baker S.E."/>
            <person name="Barry K."/>
            <person name="Bills G."/>
            <person name="Bluhm B.H."/>
            <person name="Cannon C."/>
            <person name="Castanera R."/>
            <person name="Culley D.E."/>
            <person name="Daum C."/>
            <person name="Ezra D."/>
            <person name="Gonzalez J.B."/>
            <person name="Henrissat B."/>
            <person name="Kuo A."/>
            <person name="Liang C."/>
            <person name="Lipzen A."/>
            <person name="Lutzoni F."/>
            <person name="Magnuson J."/>
            <person name="Mondo S."/>
            <person name="Nolan M."/>
            <person name="Ohm R."/>
            <person name="Pangilinan J."/>
            <person name="Park H.-J."/>
            <person name="Ramirez L."/>
            <person name="Alfaro M."/>
            <person name="Sun H."/>
            <person name="Tritt A."/>
            <person name="Yoshinaga Y."/>
            <person name="Zwiers L.-H."/>
            <person name="Turgeon B.G."/>
            <person name="Goodwin S.B."/>
            <person name="Spatafora J.W."/>
            <person name="Crous P.W."/>
            <person name="Grigoriev I.V."/>
        </authorList>
    </citation>
    <scope>NUCLEOTIDE SEQUENCE</scope>
    <source>
        <strain evidence="8">CBS 394.84</strain>
    </source>
</reference>
<gene>
    <name evidence="8" type="ORF">K460DRAFT_421484</name>
</gene>
<evidence type="ECO:0000256" key="4">
    <source>
        <dbReference type="ARBA" id="ARBA00023136"/>
    </source>
</evidence>
<dbReference type="AlphaFoldDB" id="A0A9P4G7M4"/>
<dbReference type="Pfam" id="PF20684">
    <property type="entry name" value="Fung_rhodopsin"/>
    <property type="match status" value="1"/>
</dbReference>
<feature type="transmembrane region" description="Helical" evidence="6">
    <location>
        <begin position="84"/>
        <end position="101"/>
    </location>
</feature>
<name>A0A9P4G7M4_9PLEO</name>
<keyword evidence="2 6" id="KW-0812">Transmembrane</keyword>
<evidence type="ECO:0000256" key="3">
    <source>
        <dbReference type="ARBA" id="ARBA00022989"/>
    </source>
</evidence>
<evidence type="ECO:0000256" key="1">
    <source>
        <dbReference type="ARBA" id="ARBA00004141"/>
    </source>
</evidence>
<dbReference type="GO" id="GO:0016020">
    <property type="term" value="C:membrane"/>
    <property type="evidence" value="ECO:0007669"/>
    <property type="project" value="UniProtKB-SubCell"/>
</dbReference>
<feature type="transmembrane region" description="Helical" evidence="6">
    <location>
        <begin position="113"/>
        <end position="134"/>
    </location>
</feature>
<comment type="caution">
    <text evidence="8">The sequence shown here is derived from an EMBL/GenBank/DDBJ whole genome shotgun (WGS) entry which is preliminary data.</text>
</comment>
<keyword evidence="9" id="KW-1185">Reference proteome</keyword>
<dbReference type="RefSeq" id="XP_040783106.1">
    <property type="nucleotide sequence ID" value="XM_040938145.1"/>
</dbReference>
<comment type="subcellular location">
    <subcellularLocation>
        <location evidence="1">Membrane</location>
        <topology evidence="1">Multi-pass membrane protein</topology>
    </subcellularLocation>
</comment>
<dbReference type="InterPro" id="IPR052337">
    <property type="entry name" value="SAT4-like"/>
</dbReference>